<feature type="domain" description="UspA" evidence="2">
    <location>
        <begin position="1"/>
        <end position="145"/>
    </location>
</feature>
<evidence type="ECO:0000256" key="1">
    <source>
        <dbReference type="ARBA" id="ARBA00008791"/>
    </source>
</evidence>
<comment type="similarity">
    <text evidence="1">Belongs to the universal stress protein A family.</text>
</comment>
<dbReference type="PANTHER" id="PTHR46268:SF22">
    <property type="entry name" value="SENSOR PROTEIN KDPD-RELATED"/>
    <property type="match status" value="1"/>
</dbReference>
<dbReference type="EMBL" id="JAAIKD010000008">
    <property type="protein sequence ID" value="NEV94959.1"/>
    <property type="molecule type" value="Genomic_DNA"/>
</dbReference>
<dbReference type="CDD" id="cd00293">
    <property type="entry name" value="USP-like"/>
    <property type="match status" value="2"/>
</dbReference>
<evidence type="ECO:0000259" key="2">
    <source>
        <dbReference type="Pfam" id="PF00582"/>
    </source>
</evidence>
<evidence type="ECO:0000313" key="3">
    <source>
        <dbReference type="EMBL" id="NEV94959.1"/>
    </source>
</evidence>
<dbReference type="SUPFAM" id="SSF52402">
    <property type="entry name" value="Adenine nucleotide alpha hydrolases-like"/>
    <property type="match status" value="2"/>
</dbReference>
<dbReference type="InterPro" id="IPR006015">
    <property type="entry name" value="Universal_stress_UspA"/>
</dbReference>
<name>A0A6B3R2S9_9FLAO</name>
<dbReference type="InterPro" id="IPR006016">
    <property type="entry name" value="UspA"/>
</dbReference>
<dbReference type="Pfam" id="PF00582">
    <property type="entry name" value="Usp"/>
    <property type="match status" value="1"/>
</dbReference>
<gene>
    <name evidence="3" type="ORF">G3567_12500</name>
</gene>
<reference evidence="3 4" key="1">
    <citation type="submission" date="2020-02" db="EMBL/GenBank/DDBJ databases">
        <title>Flavobacteriaceae Psychroflexus bacterium YR1-1, complete genome.</title>
        <authorList>
            <person name="Li Y."/>
            <person name="Wu S."/>
        </authorList>
    </citation>
    <scope>NUCLEOTIDE SEQUENCE [LARGE SCALE GENOMIC DNA]</scope>
    <source>
        <strain evidence="3 4">YR1-1</strain>
    </source>
</reference>
<protein>
    <submittedName>
        <fullName evidence="3">Universal stress protein</fullName>
    </submittedName>
</protein>
<dbReference type="AlphaFoldDB" id="A0A6B3R2S9"/>
<organism evidence="3 4">
    <name type="scientific">Psychroflexus aurantiacus</name>
    <dbReference type="NCBI Taxonomy" id="2709310"/>
    <lineage>
        <taxon>Bacteria</taxon>
        <taxon>Pseudomonadati</taxon>
        <taxon>Bacteroidota</taxon>
        <taxon>Flavobacteriia</taxon>
        <taxon>Flavobacteriales</taxon>
        <taxon>Flavobacteriaceae</taxon>
        <taxon>Psychroflexus</taxon>
    </lineage>
</organism>
<proteinExistence type="inferred from homology"/>
<sequence length="277" mass="31441">MKNILLLTDFSENALNAIEYSMNLFEGDRCHFFILHVKSPAAYTTDDIMASGNESIYNIIVKNPKEELESMVLDLKAYFKTETFEFETIVDYDNLTAAINQAVNVKSIDLIVMGTNGVTGAKEVIFGSNTVNVIRNINCPTLVIPEDFVFRNTNEILLPLDVQDALSGKAFSNTSKFAERFSKKIHVLRIKPNSENSPEEKKDIKQLSYFLKKINSEYHIVSDIPMNYVVDCYIQTHKIDLIVLLVQKETLLERFFIGSPTTKISNSIRVPLLVFHA</sequence>
<dbReference type="PANTHER" id="PTHR46268">
    <property type="entry name" value="STRESS RESPONSE PROTEIN NHAX"/>
    <property type="match status" value="1"/>
</dbReference>
<comment type="caution">
    <text evidence="3">The sequence shown here is derived from an EMBL/GenBank/DDBJ whole genome shotgun (WGS) entry which is preliminary data.</text>
</comment>
<keyword evidence="4" id="KW-1185">Reference proteome</keyword>
<dbReference type="RefSeq" id="WP_164005657.1">
    <property type="nucleotide sequence ID" value="NZ_JAAIKD010000008.1"/>
</dbReference>
<dbReference type="Gene3D" id="3.40.50.12370">
    <property type="match status" value="1"/>
</dbReference>
<evidence type="ECO:0000313" key="4">
    <source>
        <dbReference type="Proteomes" id="UP000478505"/>
    </source>
</evidence>
<accession>A0A6B3R2S9</accession>
<dbReference type="Proteomes" id="UP000478505">
    <property type="component" value="Unassembled WGS sequence"/>
</dbReference>
<dbReference type="PRINTS" id="PR01438">
    <property type="entry name" value="UNVRSLSTRESS"/>
</dbReference>